<evidence type="ECO:0000313" key="9">
    <source>
        <dbReference type="Proteomes" id="UP000001385"/>
    </source>
</evidence>
<dbReference type="SUPFAM" id="SSF50331">
    <property type="entry name" value="MOP-like"/>
    <property type="match status" value="1"/>
</dbReference>
<dbReference type="KEGG" id="bcs:BCAN_B0688"/>
<dbReference type="PANTHER" id="PTHR43875:SF14">
    <property type="entry name" value="ABC TRANSPORTER ATP-BINDING PROTEIN"/>
    <property type="match status" value="1"/>
</dbReference>
<dbReference type="Gene3D" id="3.40.50.300">
    <property type="entry name" value="P-loop containing nucleotide triphosphate hydrolases"/>
    <property type="match status" value="1"/>
</dbReference>
<dbReference type="InterPro" id="IPR015855">
    <property type="entry name" value="ABC_transpr_MalK-like"/>
</dbReference>
<dbReference type="PROSITE" id="PS00211">
    <property type="entry name" value="ABC_TRANSPORTER_1"/>
    <property type="match status" value="1"/>
</dbReference>
<proteinExistence type="inferred from homology"/>
<dbReference type="Pfam" id="PF00005">
    <property type="entry name" value="ABC_tran"/>
    <property type="match status" value="1"/>
</dbReference>
<comment type="similarity">
    <text evidence="2">Belongs to the ABC transporter superfamily.</text>
</comment>
<dbReference type="PROSITE" id="PS50893">
    <property type="entry name" value="ABC_TRANSPORTER_2"/>
    <property type="match status" value="1"/>
</dbReference>
<evidence type="ECO:0000256" key="5">
    <source>
        <dbReference type="ARBA" id="ARBA00022840"/>
    </source>
</evidence>
<keyword evidence="4" id="KW-0547">Nucleotide-binding</keyword>
<dbReference type="GO" id="GO:0055052">
    <property type="term" value="C:ATP-binding cassette (ABC) transporter complex, substrate-binding subunit-containing"/>
    <property type="evidence" value="ECO:0007669"/>
    <property type="project" value="TreeGrafter"/>
</dbReference>
<dbReference type="HOGENOM" id="CLU_000604_1_1_5"/>
<dbReference type="GO" id="GO:0140359">
    <property type="term" value="F:ABC-type transporter activity"/>
    <property type="evidence" value="ECO:0007669"/>
    <property type="project" value="InterPro"/>
</dbReference>
<evidence type="ECO:0000256" key="3">
    <source>
        <dbReference type="ARBA" id="ARBA00022448"/>
    </source>
</evidence>
<comment type="subcellular location">
    <subcellularLocation>
        <location evidence="1">Cell inner membrane</location>
        <topology evidence="1">Peripheral membrane protein</topology>
    </subcellularLocation>
</comment>
<accession>A9MBX2</accession>
<dbReference type="InterPro" id="IPR008995">
    <property type="entry name" value="Mo/tungstate-bd_C_term_dom"/>
</dbReference>
<dbReference type="InterPro" id="IPR012340">
    <property type="entry name" value="NA-bd_OB-fold"/>
</dbReference>
<dbReference type="FunFam" id="3.40.50.300:FF:000042">
    <property type="entry name" value="Maltose/maltodextrin ABC transporter, ATP-binding protein"/>
    <property type="match status" value="1"/>
</dbReference>
<dbReference type="NCBIfam" id="NF008653">
    <property type="entry name" value="PRK11650.1"/>
    <property type="match status" value="1"/>
</dbReference>
<dbReference type="InterPro" id="IPR047641">
    <property type="entry name" value="ABC_transpr_MalK/UgpC-like"/>
</dbReference>
<evidence type="ECO:0000313" key="8">
    <source>
        <dbReference type="EMBL" id="ABX63859.1"/>
    </source>
</evidence>
<sequence length="373" mass="40546">MNMSFLKITDLYKSYGSVSVLKDINIEIDEGGFLVLVGPSGCGKSTLLNTIAGLEPITSGDIAINGKSVSNLHPSQRDIAMVFQSYALYPNMTVAGNIAFGMEIRKVPKPERDKAIQQVADMLQIGHLLDRKPSQLSGGQRQRVAMGRALVRNPQVFLFDEPLSNLDAKLRVDMRTEIKRLHSRMKTTIVYVTHDQIEAMTLATKIAVLKDGVLQQFGTPAEIYNNPANMFVADFMGSPAMNLLPVKVEKSGSDYAITLDQGEGEVLKLPLKAVPQGLAQYVGKEVVFGIRPEALTDPDGADRNAASIVEGDCLIDVVEPAGSDTFAVTRLGGKHVVARLRADARIRAGQSARLAFNLDKSVFFDSASQTRIL</sequence>
<dbReference type="Proteomes" id="UP000001385">
    <property type="component" value="Chromosome II"/>
</dbReference>
<comment type="function">
    <text evidence="6">Probably part of an ABC transporter complex. Probably Responsible for energy coupling to the transport system.</text>
</comment>
<dbReference type="Gene3D" id="2.40.50.100">
    <property type="match status" value="1"/>
</dbReference>
<organism evidence="8 9">
    <name type="scientific">Brucella canis (strain ATCC 23365 / NCTC 10854 / RM-666)</name>
    <dbReference type="NCBI Taxonomy" id="483179"/>
    <lineage>
        <taxon>Bacteria</taxon>
        <taxon>Pseudomonadati</taxon>
        <taxon>Pseudomonadota</taxon>
        <taxon>Alphaproteobacteria</taxon>
        <taxon>Hyphomicrobiales</taxon>
        <taxon>Brucellaceae</taxon>
        <taxon>Brucella/Ochrobactrum group</taxon>
        <taxon>Brucella</taxon>
    </lineage>
</organism>
<keyword evidence="5 8" id="KW-0067">ATP-binding</keyword>
<dbReference type="Gene3D" id="2.40.50.140">
    <property type="entry name" value="Nucleic acid-binding proteins"/>
    <property type="match status" value="1"/>
</dbReference>
<dbReference type="CDD" id="cd03301">
    <property type="entry name" value="ABC_MalK_N"/>
    <property type="match status" value="1"/>
</dbReference>
<evidence type="ECO:0000256" key="4">
    <source>
        <dbReference type="ARBA" id="ARBA00022741"/>
    </source>
</evidence>
<dbReference type="InterPro" id="IPR040582">
    <property type="entry name" value="OB_MalK-like"/>
</dbReference>
<protein>
    <submittedName>
        <fullName evidence="8">Maltose/maltodextrin import ATP-binding protein malK</fullName>
    </submittedName>
</protein>
<dbReference type="PANTHER" id="PTHR43875">
    <property type="entry name" value="MALTODEXTRIN IMPORT ATP-BINDING PROTEIN MSMX"/>
    <property type="match status" value="1"/>
</dbReference>
<reference evidence="8 9" key="1">
    <citation type="submission" date="2007-10" db="EMBL/GenBank/DDBJ databases">
        <title>Brucella canis ATCC 23365 whole genome shotgun sequencing project.</title>
        <authorList>
            <person name="Setubal J.C."/>
            <person name="Bowns C."/>
            <person name="Boyle S."/>
            <person name="Crasta O.R."/>
            <person name="Czar M.J."/>
            <person name="Dharmanolla C."/>
            <person name="Gillespie J.J."/>
            <person name="Kenyon R.W."/>
            <person name="Lu J."/>
            <person name="Mane S."/>
            <person name="Mohapatra S."/>
            <person name="Nagrani S."/>
            <person name="Purkayastha A."/>
            <person name="Rajasimha H.K."/>
            <person name="Shallom J.M."/>
            <person name="Shallom S."/>
            <person name="Shukla M."/>
            <person name="Snyder E.E."/>
            <person name="Sobral B.W."/>
            <person name="Wattam A.R."/>
            <person name="Will R."/>
            <person name="Williams K."/>
            <person name="Yoo H."/>
            <person name="Bruce D."/>
            <person name="Detter C."/>
            <person name="Munk C."/>
            <person name="Brettin T.S."/>
        </authorList>
    </citation>
    <scope>NUCLEOTIDE SEQUENCE [LARGE SCALE GENOMIC DNA]</scope>
    <source>
        <strain evidence="9">ATCC 23365 / NCTC 10854 / RM-666</strain>
    </source>
</reference>
<dbReference type="GO" id="GO:0008643">
    <property type="term" value="P:carbohydrate transport"/>
    <property type="evidence" value="ECO:0007669"/>
    <property type="project" value="InterPro"/>
</dbReference>
<evidence type="ECO:0000259" key="7">
    <source>
        <dbReference type="PROSITE" id="PS50893"/>
    </source>
</evidence>
<dbReference type="GO" id="GO:0016887">
    <property type="term" value="F:ATP hydrolysis activity"/>
    <property type="evidence" value="ECO:0007669"/>
    <property type="project" value="InterPro"/>
</dbReference>
<keyword evidence="9" id="KW-1185">Reference proteome</keyword>
<dbReference type="InterPro" id="IPR017871">
    <property type="entry name" value="ABC_transporter-like_CS"/>
</dbReference>
<dbReference type="SUPFAM" id="SSF52540">
    <property type="entry name" value="P-loop containing nucleoside triphosphate hydrolases"/>
    <property type="match status" value="1"/>
</dbReference>
<dbReference type="EMBL" id="CP000873">
    <property type="protein sequence ID" value="ABX63859.1"/>
    <property type="molecule type" value="Genomic_DNA"/>
</dbReference>
<evidence type="ECO:0000256" key="2">
    <source>
        <dbReference type="ARBA" id="ARBA00005417"/>
    </source>
</evidence>
<dbReference type="SMART" id="SM00382">
    <property type="entry name" value="AAA"/>
    <property type="match status" value="1"/>
</dbReference>
<keyword evidence="3" id="KW-0813">Transport</keyword>
<evidence type="ECO:0000256" key="6">
    <source>
        <dbReference type="ARBA" id="ARBA00055162"/>
    </source>
</evidence>
<feature type="domain" description="ABC transporter" evidence="7">
    <location>
        <begin position="6"/>
        <end position="236"/>
    </location>
</feature>
<dbReference type="Pfam" id="PF17912">
    <property type="entry name" value="OB_MalK"/>
    <property type="match status" value="1"/>
</dbReference>
<dbReference type="InterPro" id="IPR027417">
    <property type="entry name" value="P-loop_NTPase"/>
</dbReference>
<dbReference type="InterPro" id="IPR003439">
    <property type="entry name" value="ABC_transporter-like_ATP-bd"/>
</dbReference>
<dbReference type="InterPro" id="IPR003593">
    <property type="entry name" value="AAA+_ATPase"/>
</dbReference>
<dbReference type="GO" id="GO:0005524">
    <property type="term" value="F:ATP binding"/>
    <property type="evidence" value="ECO:0007669"/>
    <property type="project" value="UniProtKB-KW"/>
</dbReference>
<evidence type="ECO:0000256" key="1">
    <source>
        <dbReference type="ARBA" id="ARBA00004417"/>
    </source>
</evidence>
<dbReference type="AlphaFoldDB" id="A9MBX2"/>
<gene>
    <name evidence="8" type="primary">malK</name>
    <name evidence="8" type="ordered locus">BCAN_B0688</name>
</gene>
<name>A9MBX2_BRUC2</name>